<dbReference type="Pfam" id="PF04138">
    <property type="entry name" value="GtrA_DPMS_TM"/>
    <property type="match status" value="1"/>
</dbReference>
<evidence type="ECO:0000256" key="2">
    <source>
        <dbReference type="ARBA" id="ARBA00006739"/>
    </source>
</evidence>
<keyword evidence="3" id="KW-0328">Glycosyltransferase</keyword>
<dbReference type="GO" id="GO:0000271">
    <property type="term" value="P:polysaccharide biosynthetic process"/>
    <property type="evidence" value="ECO:0007669"/>
    <property type="project" value="InterPro"/>
</dbReference>
<dbReference type="InterPro" id="IPR001173">
    <property type="entry name" value="Glyco_trans_2-like"/>
</dbReference>
<evidence type="ECO:0000313" key="12">
    <source>
        <dbReference type="EMBL" id="MCM8749286.1"/>
    </source>
</evidence>
<evidence type="ECO:0000256" key="8">
    <source>
        <dbReference type="SAM" id="MobiDB-lite"/>
    </source>
</evidence>
<sequence>MEHRHTFEGSDTPRAPHLTEAPVSGNGHHLESHVLAPVSVIAPTRNEAENIAPLVARLERVLPEGSEIIFVDDSEDDTPAVIESVALRSRCPIRLIHRPPSQRDGGLGGAVVAGLRAARSSWACVMDADLQHPPELIPRLLAQARLTQADLVIASRYCDEGKAEGLDGIRTAISRTSTTAARLAFPRRLRRVSDPMSGFFLLRKDLIDIDALRPRGFKILLEILVRNRHLKVSEVGFEFGKRYAGESKASLREGFRYLAHLGTLRLGNDALRFAAFAAIGLSGLLVNTLVLLAGTELVGFHYLLSVVFATWASTLWNFSLTDAWVFGDRREANRWGERLAMFAFVNTLALLVRGPMIYVLTSILGIYYVLSNIISLVSLSLVRYGMSDAWIWKVTHQPRARGPYCYDIHGIVTVWSETWLPELERFLTTETIAQPTIRVRIGGLRPPGPLGRPGTVGATPDGRRFFYDDGLGPLGFWIDVTMGETVEVIASPFLRRSPHVLYTNVVEPILRWTFVRKGYALVHGACIAFGDEAYLVTARTDTGKTTTILRVLDRQRRATDTGAFLSDDLTLLSPDGRVLSYPKPMTISRHTVAAVNTPMLTRRQRFGLWVQSRLHSREGRRFALLLARTRLPVATINAVVQWIVPPPKYHIQQLVPRAKWTREAKLAGMFVIERGGEGEVPLDDRAALETLLSNSDDAYGFPPYPVIRHYLHSSGGQDLQLLERQIVERALSGVPARLLRSSAMDWWQRIPMLVNLRDARPPVEQPASPVVATGASAT</sequence>
<comment type="similarity">
    <text evidence="2">Belongs to the glycosyltransferase 2 family.</text>
</comment>
<dbReference type="AlphaFoldDB" id="A0AA41WH26"/>
<dbReference type="GO" id="GO:0006488">
    <property type="term" value="P:dolichol-linked oligosaccharide biosynthetic process"/>
    <property type="evidence" value="ECO:0007669"/>
    <property type="project" value="TreeGrafter"/>
</dbReference>
<dbReference type="PANTHER" id="PTHR43398">
    <property type="entry name" value="DOLICHOL-PHOSPHATE MANNOSYLTRANSFERASE SUBUNIT 1"/>
    <property type="match status" value="1"/>
</dbReference>
<evidence type="ECO:0000313" key="13">
    <source>
        <dbReference type="Proteomes" id="UP001165306"/>
    </source>
</evidence>
<dbReference type="SUPFAM" id="SSF53448">
    <property type="entry name" value="Nucleotide-diphospho-sugar transferases"/>
    <property type="match status" value="1"/>
</dbReference>
<dbReference type="Pfam" id="PF00535">
    <property type="entry name" value="Glycos_transf_2"/>
    <property type="match status" value="1"/>
</dbReference>
<organism evidence="12 13">
    <name type="scientific">Thermalbibacter longus</name>
    <dbReference type="NCBI Taxonomy" id="2951981"/>
    <lineage>
        <taxon>Bacteria</taxon>
        <taxon>Pseudomonadati</taxon>
        <taxon>Thermomicrobiota</taxon>
        <taxon>Thermomicrobia</taxon>
        <taxon>Thermomicrobiales</taxon>
        <taxon>Thermomicrobiaceae</taxon>
        <taxon>Thermalbibacter</taxon>
    </lineage>
</organism>
<feature type="transmembrane region" description="Helical" evidence="9">
    <location>
        <begin position="366"/>
        <end position="386"/>
    </location>
</feature>
<name>A0AA41WH26_9BACT</name>
<evidence type="ECO:0000259" key="11">
    <source>
        <dbReference type="Pfam" id="PF04138"/>
    </source>
</evidence>
<comment type="subcellular location">
    <subcellularLocation>
        <location evidence="1">Membrane</location>
        <topology evidence="1">Multi-pass membrane protein</topology>
    </subcellularLocation>
</comment>
<evidence type="ECO:0000256" key="7">
    <source>
        <dbReference type="ARBA" id="ARBA00023136"/>
    </source>
</evidence>
<evidence type="ECO:0000256" key="1">
    <source>
        <dbReference type="ARBA" id="ARBA00004141"/>
    </source>
</evidence>
<evidence type="ECO:0000256" key="6">
    <source>
        <dbReference type="ARBA" id="ARBA00022989"/>
    </source>
</evidence>
<dbReference type="GO" id="GO:0006506">
    <property type="term" value="P:GPI anchor biosynthetic process"/>
    <property type="evidence" value="ECO:0007669"/>
    <property type="project" value="TreeGrafter"/>
</dbReference>
<dbReference type="InterPro" id="IPR007267">
    <property type="entry name" value="GtrA_DPMS_TM"/>
</dbReference>
<keyword evidence="13" id="KW-1185">Reference proteome</keyword>
<dbReference type="CDD" id="cd06442">
    <property type="entry name" value="DPM1_like"/>
    <property type="match status" value="1"/>
</dbReference>
<evidence type="ECO:0000256" key="9">
    <source>
        <dbReference type="SAM" id="Phobius"/>
    </source>
</evidence>
<proteinExistence type="inferred from homology"/>
<dbReference type="GO" id="GO:0035269">
    <property type="term" value="P:protein O-linked glycosylation via mannose"/>
    <property type="evidence" value="ECO:0007669"/>
    <property type="project" value="TreeGrafter"/>
</dbReference>
<evidence type="ECO:0000259" key="10">
    <source>
        <dbReference type="Pfam" id="PF00535"/>
    </source>
</evidence>
<protein>
    <submittedName>
        <fullName evidence="12">Glycosyltransferase family 2 protein</fullName>
    </submittedName>
</protein>
<dbReference type="Gene3D" id="3.40.50.300">
    <property type="entry name" value="P-loop containing nucleotide triphosphate hydrolases"/>
    <property type="match status" value="1"/>
</dbReference>
<feature type="transmembrane region" description="Helical" evidence="9">
    <location>
        <begin position="299"/>
        <end position="318"/>
    </location>
</feature>
<dbReference type="Gene3D" id="3.90.550.10">
    <property type="entry name" value="Spore Coat Polysaccharide Biosynthesis Protein SpsA, Chain A"/>
    <property type="match status" value="1"/>
</dbReference>
<feature type="transmembrane region" description="Helical" evidence="9">
    <location>
        <begin position="339"/>
        <end position="360"/>
    </location>
</feature>
<dbReference type="PANTHER" id="PTHR43398:SF1">
    <property type="entry name" value="DOLICHOL-PHOSPHATE MANNOSYLTRANSFERASE SUBUNIT 1"/>
    <property type="match status" value="1"/>
</dbReference>
<keyword evidence="4" id="KW-0808">Transferase</keyword>
<accession>A0AA41WH26</accession>
<evidence type="ECO:0000256" key="5">
    <source>
        <dbReference type="ARBA" id="ARBA00022692"/>
    </source>
</evidence>
<dbReference type="RefSeq" id="WP_284057066.1">
    <property type="nucleotide sequence ID" value="NZ_JAMSLR010000005.1"/>
</dbReference>
<dbReference type="InterPro" id="IPR027417">
    <property type="entry name" value="P-loop_NTPase"/>
</dbReference>
<dbReference type="GO" id="GO:0016020">
    <property type="term" value="C:membrane"/>
    <property type="evidence" value="ECO:0007669"/>
    <property type="project" value="UniProtKB-SubCell"/>
</dbReference>
<dbReference type="Proteomes" id="UP001165306">
    <property type="component" value="Unassembled WGS sequence"/>
</dbReference>
<feature type="transmembrane region" description="Helical" evidence="9">
    <location>
        <begin position="273"/>
        <end position="293"/>
    </location>
</feature>
<evidence type="ECO:0000256" key="3">
    <source>
        <dbReference type="ARBA" id="ARBA00022676"/>
    </source>
</evidence>
<comment type="caution">
    <text evidence="12">The sequence shown here is derived from an EMBL/GenBank/DDBJ whole genome shotgun (WGS) entry which is preliminary data.</text>
</comment>
<feature type="domain" description="Glycosyltransferase 2-like" evidence="10">
    <location>
        <begin position="39"/>
        <end position="206"/>
    </location>
</feature>
<feature type="domain" description="GtrA/DPMS transmembrane" evidence="11">
    <location>
        <begin position="276"/>
        <end position="392"/>
    </location>
</feature>
<reference evidence="12" key="1">
    <citation type="submission" date="2022-06" db="EMBL/GenBank/DDBJ databases">
        <title>CFH 74404 Thermomicrobiaceae sp.</title>
        <authorList>
            <person name="Ming H."/>
            <person name="Li W.-J."/>
            <person name="Zhao Z."/>
        </authorList>
    </citation>
    <scope>NUCLEOTIDE SEQUENCE</scope>
    <source>
        <strain evidence="12">CFH 74404</strain>
    </source>
</reference>
<dbReference type="GO" id="GO:0004582">
    <property type="term" value="F:dolichyl-phosphate beta-D-mannosyltransferase activity"/>
    <property type="evidence" value="ECO:0007669"/>
    <property type="project" value="InterPro"/>
</dbReference>
<keyword evidence="7 9" id="KW-0472">Membrane</keyword>
<evidence type="ECO:0000256" key="4">
    <source>
        <dbReference type="ARBA" id="ARBA00022679"/>
    </source>
</evidence>
<gene>
    <name evidence="12" type="ORF">NET02_09020</name>
</gene>
<dbReference type="InterPro" id="IPR039528">
    <property type="entry name" value="DPM1-like"/>
</dbReference>
<keyword evidence="5 9" id="KW-0812">Transmembrane</keyword>
<keyword evidence="6 9" id="KW-1133">Transmembrane helix</keyword>
<dbReference type="EMBL" id="JAMSLR010000005">
    <property type="protein sequence ID" value="MCM8749286.1"/>
    <property type="molecule type" value="Genomic_DNA"/>
</dbReference>
<feature type="region of interest" description="Disordered" evidence="8">
    <location>
        <begin position="1"/>
        <end position="29"/>
    </location>
</feature>
<dbReference type="InterPro" id="IPR029044">
    <property type="entry name" value="Nucleotide-diphossugar_trans"/>
</dbReference>